<organism evidence="1 2">
    <name type="scientific">Zancudomyces culisetae</name>
    <name type="common">Gut fungus</name>
    <name type="synonym">Smittium culisetae</name>
    <dbReference type="NCBI Taxonomy" id="1213189"/>
    <lineage>
        <taxon>Eukaryota</taxon>
        <taxon>Fungi</taxon>
        <taxon>Fungi incertae sedis</taxon>
        <taxon>Zoopagomycota</taxon>
        <taxon>Kickxellomycotina</taxon>
        <taxon>Harpellomycetes</taxon>
        <taxon>Harpellales</taxon>
        <taxon>Legeriomycetaceae</taxon>
        <taxon>Zancudomyces</taxon>
    </lineage>
</organism>
<evidence type="ECO:0000313" key="1">
    <source>
        <dbReference type="EMBL" id="OMH81562.1"/>
    </source>
</evidence>
<gene>
    <name evidence="1" type="ORF">AX774_g4953</name>
</gene>
<name>A0A1R1PL10_ZANCU</name>
<dbReference type="Proteomes" id="UP000188320">
    <property type="component" value="Unassembled WGS sequence"/>
</dbReference>
<dbReference type="AlphaFoldDB" id="A0A1R1PL10"/>
<sequence length="101" mass="11173">MGLYNEKVQPSSIGAFLISRAARLNMLTVTIHVDGLVQTLYSTKRSASPIAYGAEFGSMLKYGYSQFSSFERDFAVISEVDHAMFLTETTHASVVQICLKK</sequence>
<reference evidence="2" key="1">
    <citation type="submission" date="2017-01" db="EMBL/GenBank/DDBJ databases">
        <authorList>
            <person name="Wang Y."/>
            <person name="White M."/>
            <person name="Kvist S."/>
            <person name="Moncalvo J.-M."/>
        </authorList>
    </citation>
    <scope>NUCLEOTIDE SEQUENCE [LARGE SCALE GENOMIC DNA]</scope>
    <source>
        <strain evidence="2">COL-18-3</strain>
    </source>
</reference>
<keyword evidence="2" id="KW-1185">Reference proteome</keyword>
<accession>A0A1R1PL10</accession>
<proteinExistence type="predicted"/>
<dbReference type="EMBL" id="LSSK01000866">
    <property type="protein sequence ID" value="OMH81562.1"/>
    <property type="molecule type" value="Genomic_DNA"/>
</dbReference>
<protein>
    <submittedName>
        <fullName evidence="1">Uncharacterized protein</fullName>
    </submittedName>
</protein>
<evidence type="ECO:0000313" key="2">
    <source>
        <dbReference type="Proteomes" id="UP000188320"/>
    </source>
</evidence>
<comment type="caution">
    <text evidence="1">The sequence shown here is derived from an EMBL/GenBank/DDBJ whole genome shotgun (WGS) entry which is preliminary data.</text>
</comment>